<feature type="repeat" description="TPR" evidence="3">
    <location>
        <begin position="37"/>
        <end position="70"/>
    </location>
</feature>
<keyword evidence="1" id="KW-0677">Repeat</keyword>
<name>A0A9Q4KS65_9EURY</name>
<dbReference type="EMBL" id="JAKELO010000002">
    <property type="protein sequence ID" value="MDE4907639.1"/>
    <property type="molecule type" value="Genomic_DNA"/>
</dbReference>
<dbReference type="GO" id="GO:0046813">
    <property type="term" value="P:receptor-mediated virion attachment to host cell"/>
    <property type="evidence" value="ECO:0007669"/>
    <property type="project" value="TreeGrafter"/>
</dbReference>
<keyword evidence="6" id="KW-1185">Reference proteome</keyword>
<dbReference type="RefSeq" id="WP_274924287.1">
    <property type="nucleotide sequence ID" value="NZ_JAKELO010000002.1"/>
</dbReference>
<protein>
    <submittedName>
        <fullName evidence="5">Tetratricopeptide repeat protein</fullName>
    </submittedName>
</protein>
<evidence type="ECO:0000313" key="6">
    <source>
        <dbReference type="Proteomes" id="UP001143747"/>
    </source>
</evidence>
<dbReference type="SMART" id="SM00028">
    <property type="entry name" value="TPR"/>
    <property type="match status" value="2"/>
</dbReference>
<sequence length="158" mass="17385">MRYITRMSGCCTFLAILGIIIFCTGGVAAETETLFNAPGYANNGAALAKAGDYQGAIASYDKALELNPDIAETHYNKAVALEHLGLRDQAISEYKTAIELDPNLVEAQTNLFILTMDIINPITITIAALGGCILFISYYRYRKKEDRENRILQGIIQE</sequence>
<reference evidence="5" key="1">
    <citation type="submission" date="2022-01" db="EMBL/GenBank/DDBJ databases">
        <title>Draft genome of Methanogenium marinum DSM 15558.</title>
        <authorList>
            <person name="Chen S.-C."/>
            <person name="You Y.-T."/>
        </authorList>
    </citation>
    <scope>NUCLEOTIDE SEQUENCE</scope>
    <source>
        <strain evidence="5">DSM 15558</strain>
    </source>
</reference>
<accession>A0A9Q4KS65</accession>
<dbReference type="Proteomes" id="UP001143747">
    <property type="component" value="Unassembled WGS sequence"/>
</dbReference>
<dbReference type="PROSITE" id="PS50293">
    <property type="entry name" value="TPR_REGION"/>
    <property type="match status" value="1"/>
</dbReference>
<evidence type="ECO:0000256" key="3">
    <source>
        <dbReference type="PROSITE-ProRule" id="PRU00339"/>
    </source>
</evidence>
<gene>
    <name evidence="5" type="ORF">L0665_03310</name>
</gene>
<keyword evidence="4" id="KW-0472">Membrane</keyword>
<feature type="repeat" description="TPR" evidence="3">
    <location>
        <begin position="71"/>
        <end position="104"/>
    </location>
</feature>
<keyword evidence="4" id="KW-0812">Transmembrane</keyword>
<evidence type="ECO:0000313" key="5">
    <source>
        <dbReference type="EMBL" id="MDE4907639.1"/>
    </source>
</evidence>
<dbReference type="Pfam" id="PF13432">
    <property type="entry name" value="TPR_16"/>
    <property type="match status" value="1"/>
</dbReference>
<dbReference type="InterPro" id="IPR019734">
    <property type="entry name" value="TPR_rpt"/>
</dbReference>
<proteinExistence type="predicted"/>
<feature type="transmembrane region" description="Helical" evidence="4">
    <location>
        <begin position="118"/>
        <end position="141"/>
    </location>
</feature>
<dbReference type="PANTHER" id="PTHR44858:SF1">
    <property type="entry name" value="UDP-N-ACETYLGLUCOSAMINE--PEPTIDE N-ACETYLGLUCOSAMINYLTRANSFERASE SPINDLY-RELATED"/>
    <property type="match status" value="1"/>
</dbReference>
<comment type="caution">
    <text evidence="5">The sequence shown here is derived from an EMBL/GenBank/DDBJ whole genome shotgun (WGS) entry which is preliminary data.</text>
</comment>
<dbReference type="InterPro" id="IPR011990">
    <property type="entry name" value="TPR-like_helical_dom_sf"/>
</dbReference>
<evidence type="ECO:0000256" key="2">
    <source>
        <dbReference type="ARBA" id="ARBA00022803"/>
    </source>
</evidence>
<dbReference type="SUPFAM" id="SSF48452">
    <property type="entry name" value="TPR-like"/>
    <property type="match status" value="1"/>
</dbReference>
<keyword evidence="2 3" id="KW-0802">TPR repeat</keyword>
<dbReference type="InterPro" id="IPR050498">
    <property type="entry name" value="Ycf3"/>
</dbReference>
<evidence type="ECO:0000256" key="1">
    <source>
        <dbReference type="ARBA" id="ARBA00022737"/>
    </source>
</evidence>
<evidence type="ECO:0000256" key="4">
    <source>
        <dbReference type="SAM" id="Phobius"/>
    </source>
</evidence>
<dbReference type="AlphaFoldDB" id="A0A9Q4KS65"/>
<organism evidence="5 6">
    <name type="scientific">Methanogenium marinum</name>
    <dbReference type="NCBI Taxonomy" id="348610"/>
    <lineage>
        <taxon>Archaea</taxon>
        <taxon>Methanobacteriati</taxon>
        <taxon>Methanobacteriota</taxon>
        <taxon>Stenosarchaea group</taxon>
        <taxon>Methanomicrobia</taxon>
        <taxon>Methanomicrobiales</taxon>
        <taxon>Methanomicrobiaceae</taxon>
        <taxon>Methanogenium</taxon>
    </lineage>
</organism>
<dbReference type="PROSITE" id="PS50005">
    <property type="entry name" value="TPR"/>
    <property type="match status" value="2"/>
</dbReference>
<dbReference type="PANTHER" id="PTHR44858">
    <property type="entry name" value="TETRATRICOPEPTIDE REPEAT PROTEIN 6"/>
    <property type="match status" value="1"/>
</dbReference>
<dbReference type="Gene3D" id="1.25.40.10">
    <property type="entry name" value="Tetratricopeptide repeat domain"/>
    <property type="match status" value="1"/>
</dbReference>
<keyword evidence="4" id="KW-1133">Transmembrane helix</keyword>